<evidence type="ECO:0000256" key="1">
    <source>
        <dbReference type="ARBA" id="ARBA00022729"/>
    </source>
</evidence>
<dbReference type="EMBL" id="JAEFBJ010000001">
    <property type="protein sequence ID" value="KAG7653650.1"/>
    <property type="molecule type" value="Genomic_DNA"/>
</dbReference>
<proteinExistence type="inferred from homology"/>
<comment type="similarity">
    <text evidence="3">Belongs to the PMEI family.</text>
</comment>
<dbReference type="InterPro" id="IPR052421">
    <property type="entry name" value="PCW_Enzyme_Inhibitor"/>
</dbReference>
<evidence type="ECO:0000256" key="2">
    <source>
        <dbReference type="ARBA" id="ARBA00023157"/>
    </source>
</evidence>
<dbReference type="PANTHER" id="PTHR36710">
    <property type="entry name" value="PECTINESTERASE INHIBITOR-LIKE"/>
    <property type="match status" value="1"/>
</dbReference>
<keyword evidence="2" id="KW-1015">Disulfide bond</keyword>
<sequence>MKIMHRILSTVLAIILAFSVAEAFLDEKTQQMVNGICKQTTDTKFCSSVLLKNLNTLPASNKDIMNVTVSAAERFAANTYFFISTLLRNAGDERPDLQACAEAYAIVNSAFTNAVSFFKQAYYSKIVKIEKKVSTAVDICKTDFTVPGYKINPLVERNRQTKILVSMEKIVSHMVSS</sequence>
<dbReference type="GO" id="GO:0046910">
    <property type="term" value="F:pectinesterase inhibitor activity"/>
    <property type="evidence" value="ECO:0007669"/>
    <property type="project" value="InterPro"/>
</dbReference>
<evidence type="ECO:0000259" key="5">
    <source>
        <dbReference type="SMART" id="SM00856"/>
    </source>
</evidence>
<dbReference type="CDD" id="cd15797">
    <property type="entry name" value="PMEI"/>
    <property type="match status" value="1"/>
</dbReference>
<name>A0A8T2H2L2_ARASU</name>
<dbReference type="SMART" id="SM00856">
    <property type="entry name" value="PMEI"/>
    <property type="match status" value="1"/>
</dbReference>
<dbReference type="Pfam" id="PF04043">
    <property type="entry name" value="PMEI"/>
    <property type="match status" value="1"/>
</dbReference>
<reference evidence="6 7" key="1">
    <citation type="submission" date="2020-12" db="EMBL/GenBank/DDBJ databases">
        <title>Concerted genomic and epigenomic changes stabilize Arabidopsis allopolyploids.</title>
        <authorList>
            <person name="Chen Z."/>
        </authorList>
    </citation>
    <scope>NUCLEOTIDE SEQUENCE [LARGE SCALE GENOMIC DNA]</scope>
    <source>
        <strain evidence="6">As9502</strain>
        <tissue evidence="6">Leaf</tissue>
    </source>
</reference>
<keyword evidence="1 4" id="KW-0732">Signal</keyword>
<feature type="chain" id="PRO_5035726201" evidence="4">
    <location>
        <begin position="24"/>
        <end position="177"/>
    </location>
</feature>
<dbReference type="OrthoDB" id="1094948at2759"/>
<comment type="caution">
    <text evidence="6">The sequence shown here is derived from an EMBL/GenBank/DDBJ whole genome shotgun (WGS) entry which is preliminary data.</text>
</comment>
<protein>
    <submittedName>
        <fullName evidence="6">Pectinesterase inhibitor domain</fullName>
    </submittedName>
</protein>
<feature type="domain" description="Pectinesterase inhibitor" evidence="5">
    <location>
        <begin position="28"/>
        <end position="171"/>
    </location>
</feature>
<dbReference type="NCBIfam" id="TIGR01614">
    <property type="entry name" value="PME_inhib"/>
    <property type="match status" value="1"/>
</dbReference>
<evidence type="ECO:0000256" key="3">
    <source>
        <dbReference type="ARBA" id="ARBA00038471"/>
    </source>
</evidence>
<evidence type="ECO:0000313" key="6">
    <source>
        <dbReference type="EMBL" id="KAG7653650.1"/>
    </source>
</evidence>
<dbReference type="PANTHER" id="PTHR36710:SF3">
    <property type="entry name" value="PLANT INVERTASE_PECTIN METHYLESTERASE INHIBITOR SUPERFAMILY PROTEIN"/>
    <property type="match status" value="1"/>
</dbReference>
<evidence type="ECO:0000313" key="7">
    <source>
        <dbReference type="Proteomes" id="UP000694251"/>
    </source>
</evidence>
<accession>A0A8T2H2L2</accession>
<organism evidence="6 7">
    <name type="scientific">Arabidopsis suecica</name>
    <name type="common">Swedish thale-cress</name>
    <name type="synonym">Cardaminopsis suecica</name>
    <dbReference type="NCBI Taxonomy" id="45249"/>
    <lineage>
        <taxon>Eukaryota</taxon>
        <taxon>Viridiplantae</taxon>
        <taxon>Streptophyta</taxon>
        <taxon>Embryophyta</taxon>
        <taxon>Tracheophyta</taxon>
        <taxon>Spermatophyta</taxon>
        <taxon>Magnoliopsida</taxon>
        <taxon>eudicotyledons</taxon>
        <taxon>Gunneridae</taxon>
        <taxon>Pentapetalae</taxon>
        <taxon>rosids</taxon>
        <taxon>malvids</taxon>
        <taxon>Brassicales</taxon>
        <taxon>Brassicaceae</taxon>
        <taxon>Camelineae</taxon>
        <taxon>Arabidopsis</taxon>
    </lineage>
</organism>
<dbReference type="InterPro" id="IPR006501">
    <property type="entry name" value="Pectinesterase_inhib_dom"/>
</dbReference>
<dbReference type="AlphaFoldDB" id="A0A8T2H2L2"/>
<dbReference type="InterPro" id="IPR034086">
    <property type="entry name" value="PMEI_plant"/>
</dbReference>
<gene>
    <name evidence="6" type="ORF">ISN44_As01g008900</name>
</gene>
<feature type="signal peptide" evidence="4">
    <location>
        <begin position="1"/>
        <end position="23"/>
    </location>
</feature>
<dbReference type="Proteomes" id="UP000694251">
    <property type="component" value="Chromosome 1"/>
</dbReference>
<evidence type="ECO:0000256" key="4">
    <source>
        <dbReference type="SAM" id="SignalP"/>
    </source>
</evidence>
<keyword evidence="7" id="KW-1185">Reference proteome</keyword>